<feature type="transmembrane region" description="Helical" evidence="1">
    <location>
        <begin position="32"/>
        <end position="53"/>
    </location>
</feature>
<feature type="non-terminal residue" evidence="2">
    <location>
        <position position="188"/>
    </location>
</feature>
<gene>
    <name evidence="2" type="ORF">MSPICULIGERA_LOCUS10801</name>
</gene>
<name>A0AA36FY34_9BILA</name>
<evidence type="ECO:0000256" key="1">
    <source>
        <dbReference type="SAM" id="Phobius"/>
    </source>
</evidence>
<accession>A0AA36FY34</accession>
<comment type="caution">
    <text evidence="2">The sequence shown here is derived from an EMBL/GenBank/DDBJ whole genome shotgun (WGS) entry which is preliminary data.</text>
</comment>
<feature type="transmembrane region" description="Helical" evidence="1">
    <location>
        <begin position="101"/>
        <end position="123"/>
    </location>
</feature>
<feature type="transmembrane region" description="Helical" evidence="1">
    <location>
        <begin position="143"/>
        <end position="169"/>
    </location>
</feature>
<keyword evidence="1" id="KW-1133">Transmembrane helix</keyword>
<evidence type="ECO:0000313" key="3">
    <source>
        <dbReference type="Proteomes" id="UP001177023"/>
    </source>
</evidence>
<reference evidence="2" key="1">
    <citation type="submission" date="2023-06" db="EMBL/GenBank/DDBJ databases">
        <authorList>
            <person name="Delattre M."/>
        </authorList>
    </citation>
    <scope>NUCLEOTIDE SEQUENCE</scope>
    <source>
        <strain evidence="2">AF72</strain>
    </source>
</reference>
<keyword evidence="1" id="KW-0472">Membrane</keyword>
<dbReference type="EMBL" id="CATQJA010002597">
    <property type="protein sequence ID" value="CAJ0572413.1"/>
    <property type="molecule type" value="Genomic_DNA"/>
</dbReference>
<dbReference type="Proteomes" id="UP001177023">
    <property type="component" value="Unassembled WGS sequence"/>
</dbReference>
<organism evidence="2 3">
    <name type="scientific">Mesorhabditis spiculigera</name>
    <dbReference type="NCBI Taxonomy" id="96644"/>
    <lineage>
        <taxon>Eukaryota</taxon>
        <taxon>Metazoa</taxon>
        <taxon>Ecdysozoa</taxon>
        <taxon>Nematoda</taxon>
        <taxon>Chromadorea</taxon>
        <taxon>Rhabditida</taxon>
        <taxon>Rhabditina</taxon>
        <taxon>Rhabditomorpha</taxon>
        <taxon>Rhabditoidea</taxon>
        <taxon>Rhabditidae</taxon>
        <taxon>Mesorhabditinae</taxon>
        <taxon>Mesorhabditis</taxon>
    </lineage>
</organism>
<proteinExistence type="predicted"/>
<dbReference type="AlphaFoldDB" id="A0AA36FY34"/>
<feature type="transmembrane region" description="Helical" evidence="1">
    <location>
        <begin position="65"/>
        <end position="89"/>
    </location>
</feature>
<keyword evidence="1" id="KW-0812">Transmembrane</keyword>
<protein>
    <submittedName>
        <fullName evidence="2">Uncharacterized protein</fullName>
    </submittedName>
</protein>
<evidence type="ECO:0000313" key="2">
    <source>
        <dbReference type="EMBL" id="CAJ0572413.1"/>
    </source>
</evidence>
<keyword evidence="3" id="KW-1185">Reference proteome</keyword>
<sequence length="188" mass="21203">MKDRAGKWEKFDGQAEKYYPAATFELFHATTAVHVISAVQTLLIAGFVVIYFAMEAHGFFILKNYFRLVVASVATLYLAGIVAAVFGAYLERRHFLNIQILVLRSLMLFADIIALAIILIMAIGNRQKWIEAIPTHFVNAKQFYGLLGPFWMYLGAISLHITVAGNMVFQKVINGCIKYFEDKEQAEA</sequence>